<dbReference type="FunFam" id="1.20.1250.20:FF:001511">
    <property type="entry name" value="Solute carrier family 2, facilitated glucose transporter member 5"/>
    <property type="match status" value="1"/>
</dbReference>
<dbReference type="PROSITE" id="PS50850">
    <property type="entry name" value="MFS"/>
    <property type="match status" value="1"/>
</dbReference>
<keyword evidence="2 7" id="KW-0813">Transport</keyword>
<dbReference type="PROSITE" id="PS00217">
    <property type="entry name" value="SUGAR_TRANSPORT_2"/>
    <property type="match status" value="1"/>
</dbReference>
<feature type="transmembrane region" description="Helical" evidence="8">
    <location>
        <begin position="332"/>
        <end position="354"/>
    </location>
</feature>
<evidence type="ECO:0000313" key="12">
    <source>
        <dbReference type="Proteomes" id="UP000827092"/>
    </source>
</evidence>
<proteinExistence type="inferred from homology"/>
<dbReference type="GO" id="GO:0005353">
    <property type="term" value="F:fructose transmembrane transporter activity"/>
    <property type="evidence" value="ECO:0007669"/>
    <property type="project" value="UniProtKB-ARBA"/>
</dbReference>
<feature type="transmembrane region" description="Helical" evidence="8">
    <location>
        <begin position="426"/>
        <end position="446"/>
    </location>
</feature>
<feature type="transmembrane region" description="Helical" evidence="8">
    <location>
        <begin position="150"/>
        <end position="170"/>
    </location>
</feature>
<feature type="transmembrane region" description="Helical" evidence="8">
    <location>
        <begin position="265"/>
        <end position="288"/>
    </location>
</feature>
<feature type="transmembrane region" description="Helical" evidence="8">
    <location>
        <begin position="57"/>
        <end position="76"/>
    </location>
</feature>
<keyword evidence="9" id="KW-0732">Signal</keyword>
<dbReference type="InterPro" id="IPR045263">
    <property type="entry name" value="GLUT"/>
</dbReference>
<gene>
    <name evidence="11" type="ORF">JTE90_027346</name>
</gene>
<evidence type="ECO:0000256" key="9">
    <source>
        <dbReference type="SAM" id="SignalP"/>
    </source>
</evidence>
<dbReference type="InterPro" id="IPR005828">
    <property type="entry name" value="MFS_sugar_transport-like"/>
</dbReference>
<dbReference type="GO" id="GO:0005886">
    <property type="term" value="C:plasma membrane"/>
    <property type="evidence" value="ECO:0007669"/>
    <property type="project" value="UniProtKB-SubCell"/>
</dbReference>
<feature type="transmembrane region" description="Helical" evidence="8">
    <location>
        <begin position="303"/>
        <end position="325"/>
    </location>
</feature>
<dbReference type="Proteomes" id="UP000827092">
    <property type="component" value="Unassembled WGS sequence"/>
</dbReference>
<feature type="transmembrane region" description="Helical" evidence="8">
    <location>
        <begin position="182"/>
        <end position="201"/>
    </location>
</feature>
<comment type="similarity">
    <text evidence="7">Belongs to the major facilitator superfamily. Sugar transporter (TC 2.A.1.1) family.</text>
</comment>
<keyword evidence="6 8" id="KW-0472">Membrane</keyword>
<dbReference type="NCBIfam" id="TIGR00879">
    <property type="entry name" value="SP"/>
    <property type="match status" value="1"/>
</dbReference>
<dbReference type="InterPro" id="IPR005829">
    <property type="entry name" value="Sugar_transporter_CS"/>
</dbReference>
<accession>A0AAV6VXY3</accession>
<feature type="transmembrane region" description="Helical" evidence="8">
    <location>
        <begin position="399"/>
        <end position="420"/>
    </location>
</feature>
<name>A0AAV6VXY3_9ARAC</name>
<keyword evidence="5 8" id="KW-1133">Transmembrane helix</keyword>
<feature type="transmembrane region" description="Helical" evidence="8">
    <location>
        <begin position="360"/>
        <end position="387"/>
    </location>
</feature>
<evidence type="ECO:0000256" key="2">
    <source>
        <dbReference type="ARBA" id="ARBA00022448"/>
    </source>
</evidence>
<feature type="transmembrane region" description="Helical" evidence="8">
    <location>
        <begin position="88"/>
        <end position="106"/>
    </location>
</feature>
<dbReference type="Pfam" id="PF00083">
    <property type="entry name" value="Sugar_tr"/>
    <property type="match status" value="1"/>
</dbReference>
<keyword evidence="3" id="KW-1003">Cell membrane</keyword>
<keyword evidence="12" id="KW-1185">Reference proteome</keyword>
<dbReference type="PRINTS" id="PR00171">
    <property type="entry name" value="SUGRTRNSPORT"/>
</dbReference>
<dbReference type="InterPro" id="IPR003663">
    <property type="entry name" value="Sugar/inositol_transpt"/>
</dbReference>
<evidence type="ECO:0000256" key="6">
    <source>
        <dbReference type="ARBA" id="ARBA00023136"/>
    </source>
</evidence>
<comment type="caution">
    <text evidence="11">The sequence shown here is derived from an EMBL/GenBank/DDBJ whole genome shotgun (WGS) entry which is preliminary data.</text>
</comment>
<dbReference type="PANTHER" id="PTHR23503:SF8">
    <property type="entry name" value="FACILITATED GLUCOSE TRANSPORTER PROTEIN 1"/>
    <property type="match status" value="1"/>
</dbReference>
<evidence type="ECO:0000256" key="1">
    <source>
        <dbReference type="ARBA" id="ARBA00004651"/>
    </source>
</evidence>
<evidence type="ECO:0000313" key="11">
    <source>
        <dbReference type="EMBL" id="KAG8201867.1"/>
    </source>
</evidence>
<evidence type="ECO:0000256" key="4">
    <source>
        <dbReference type="ARBA" id="ARBA00022692"/>
    </source>
</evidence>
<dbReference type="AlphaFoldDB" id="A0AAV6VXY3"/>
<evidence type="ECO:0000259" key="10">
    <source>
        <dbReference type="PROSITE" id="PS50850"/>
    </source>
</evidence>
<comment type="subcellular location">
    <subcellularLocation>
        <location evidence="1">Cell membrane</location>
        <topology evidence="1">Multi-pass membrane protein</topology>
    </subcellularLocation>
</comment>
<sequence>MEGVTWHFLFAIAAAALGSGFQNGYNTGVVNVTQRVIEKFINSTYKGKAASKSALEFQYSLMVSVFCLGGMVGPLFTSFLSENLGRKAALIFNCLFVFVAAALMGFAKMAGIYHLLVLGRFVIGINAGLNSSLVPMYLSEICPIYMRGAVGTVYQLVLVICILLSQILGLPEILGNDKHWPFLYGLIILPAVFMVLTLPFCPESPRFLLIVIEDPVSAKKALEWFRGTSDVSNEIISMTLEHEQIRQMPKVGFANFRKDPVLKKCLTMAIIIMLAQQFSGINAVIYYSTKTLTKAGAVSEGKAVYATLAMGIINVLMTVVSLYLVDTAGRKTLLIVGMAGTLLTNLILTISMVLTARFFWMAYISMIGIAAFVIFFAAGLGSIPWFLVAELFEQAPRPLAMTIAASINWFANFIISVGFLPVADLIGPYVFLCFAVAMALCLIYTYREIPETKNRTILEIKDLINDKCS</sequence>
<dbReference type="PANTHER" id="PTHR23503">
    <property type="entry name" value="SOLUTE CARRIER FAMILY 2"/>
    <property type="match status" value="1"/>
</dbReference>
<dbReference type="InterPro" id="IPR020846">
    <property type="entry name" value="MFS_dom"/>
</dbReference>
<dbReference type="Gene3D" id="1.20.1250.20">
    <property type="entry name" value="MFS general substrate transporter like domains"/>
    <property type="match status" value="1"/>
</dbReference>
<feature type="chain" id="PRO_5043327926" description="Major facilitator superfamily (MFS) profile domain-containing protein" evidence="9">
    <location>
        <begin position="19"/>
        <end position="469"/>
    </location>
</feature>
<evidence type="ECO:0000256" key="8">
    <source>
        <dbReference type="SAM" id="Phobius"/>
    </source>
</evidence>
<dbReference type="GO" id="GO:1990539">
    <property type="term" value="P:fructose import across plasma membrane"/>
    <property type="evidence" value="ECO:0007669"/>
    <property type="project" value="UniProtKB-ARBA"/>
</dbReference>
<organism evidence="11 12">
    <name type="scientific">Oedothorax gibbosus</name>
    <dbReference type="NCBI Taxonomy" id="931172"/>
    <lineage>
        <taxon>Eukaryota</taxon>
        <taxon>Metazoa</taxon>
        <taxon>Ecdysozoa</taxon>
        <taxon>Arthropoda</taxon>
        <taxon>Chelicerata</taxon>
        <taxon>Arachnida</taxon>
        <taxon>Araneae</taxon>
        <taxon>Araneomorphae</taxon>
        <taxon>Entelegynae</taxon>
        <taxon>Araneoidea</taxon>
        <taxon>Linyphiidae</taxon>
        <taxon>Erigoninae</taxon>
        <taxon>Oedothorax</taxon>
    </lineage>
</organism>
<dbReference type="EMBL" id="JAFNEN010000002">
    <property type="protein sequence ID" value="KAG8201867.1"/>
    <property type="molecule type" value="Genomic_DNA"/>
</dbReference>
<feature type="signal peptide" evidence="9">
    <location>
        <begin position="1"/>
        <end position="18"/>
    </location>
</feature>
<dbReference type="InterPro" id="IPR036259">
    <property type="entry name" value="MFS_trans_sf"/>
</dbReference>
<evidence type="ECO:0000256" key="3">
    <source>
        <dbReference type="ARBA" id="ARBA00022475"/>
    </source>
</evidence>
<feature type="domain" description="Major facilitator superfamily (MFS) profile" evidence="10">
    <location>
        <begin position="12"/>
        <end position="453"/>
    </location>
</feature>
<dbReference type="SUPFAM" id="SSF103473">
    <property type="entry name" value="MFS general substrate transporter"/>
    <property type="match status" value="1"/>
</dbReference>
<keyword evidence="4 8" id="KW-0812">Transmembrane</keyword>
<reference evidence="11 12" key="1">
    <citation type="journal article" date="2022" name="Nat. Ecol. Evol.">
        <title>A masculinizing supergene underlies an exaggerated male reproductive morph in a spider.</title>
        <authorList>
            <person name="Hendrickx F."/>
            <person name="De Corte Z."/>
            <person name="Sonet G."/>
            <person name="Van Belleghem S.M."/>
            <person name="Kostlbacher S."/>
            <person name="Vangestel C."/>
        </authorList>
    </citation>
    <scope>NUCLEOTIDE SEQUENCE [LARGE SCALE GENOMIC DNA]</scope>
    <source>
        <strain evidence="11">W744_W776</strain>
    </source>
</reference>
<feature type="transmembrane region" description="Helical" evidence="8">
    <location>
        <begin position="112"/>
        <end position="138"/>
    </location>
</feature>
<evidence type="ECO:0000256" key="5">
    <source>
        <dbReference type="ARBA" id="ARBA00022989"/>
    </source>
</evidence>
<protein>
    <recommendedName>
        <fullName evidence="10">Major facilitator superfamily (MFS) profile domain-containing protein</fullName>
    </recommendedName>
</protein>
<evidence type="ECO:0000256" key="7">
    <source>
        <dbReference type="RuleBase" id="RU003346"/>
    </source>
</evidence>